<accession>M1Z736</accession>
<name>M1Z736_9FIRM</name>
<gene>
    <name evidence="2" type="ORF">CUESP1_0564</name>
</gene>
<dbReference type="AlphaFoldDB" id="M1Z736"/>
<dbReference type="EMBL" id="LT669839">
    <property type="protein sequence ID" value="SHD75949.1"/>
    <property type="molecule type" value="Genomic_DNA"/>
</dbReference>
<evidence type="ECO:0000313" key="2">
    <source>
        <dbReference type="EMBL" id="SHD75949.1"/>
    </source>
</evidence>
<evidence type="ECO:0000313" key="3">
    <source>
        <dbReference type="Proteomes" id="UP000245423"/>
    </source>
</evidence>
<evidence type="ECO:0000259" key="1">
    <source>
        <dbReference type="Pfam" id="PF01872"/>
    </source>
</evidence>
<dbReference type="InterPro" id="IPR024072">
    <property type="entry name" value="DHFR-like_dom_sf"/>
</dbReference>
<dbReference type="Pfam" id="PF01872">
    <property type="entry name" value="RibD_C"/>
    <property type="match status" value="1"/>
</dbReference>
<dbReference type="HOGENOM" id="CLU_876343_0_0_9"/>
<reference evidence="2 3" key="1">
    <citation type="submission" date="2016-11" db="EMBL/GenBank/DDBJ databases">
        <authorList>
            <person name="Manzoor S."/>
        </authorList>
    </citation>
    <scope>NUCLEOTIDE SEQUENCE [LARGE SCALE GENOMIC DNA]</scope>
    <source>
        <strain evidence="2">Clostridium ultunense strain Esp</strain>
    </source>
</reference>
<dbReference type="InterPro" id="IPR002734">
    <property type="entry name" value="RibDG_C"/>
</dbReference>
<dbReference type="SUPFAM" id="SSF53597">
    <property type="entry name" value="Dihydrofolate reductase-like"/>
    <property type="match status" value="1"/>
</dbReference>
<proteinExistence type="predicted"/>
<dbReference type="GO" id="GO:0008703">
    <property type="term" value="F:5-amino-6-(5-phosphoribosylamino)uracil reductase activity"/>
    <property type="evidence" value="ECO:0007669"/>
    <property type="project" value="InterPro"/>
</dbReference>
<dbReference type="Proteomes" id="UP000245423">
    <property type="component" value="Chromosome 1"/>
</dbReference>
<dbReference type="RefSeq" id="WP_005583083.1">
    <property type="nucleotide sequence ID" value="NZ_LT669839.1"/>
</dbReference>
<dbReference type="Gene3D" id="3.40.430.10">
    <property type="entry name" value="Dihydrofolate Reductase, subunit A"/>
    <property type="match status" value="1"/>
</dbReference>
<dbReference type="GO" id="GO:0009231">
    <property type="term" value="P:riboflavin biosynthetic process"/>
    <property type="evidence" value="ECO:0007669"/>
    <property type="project" value="InterPro"/>
</dbReference>
<keyword evidence="3" id="KW-1185">Reference proteome</keyword>
<organism evidence="2 3">
    <name type="scientific">[Clostridium] ultunense Esp</name>
    <dbReference type="NCBI Taxonomy" id="1288971"/>
    <lineage>
        <taxon>Bacteria</taxon>
        <taxon>Bacillati</taxon>
        <taxon>Bacillota</taxon>
        <taxon>Tissierellia</taxon>
        <taxon>Tissierellales</taxon>
        <taxon>Tepidimicrobiaceae</taxon>
        <taxon>Schnuerera</taxon>
    </lineage>
</organism>
<feature type="domain" description="Bacterial bifunctional deaminase-reductase C-terminal" evidence="1">
    <location>
        <begin position="58"/>
        <end position="273"/>
    </location>
</feature>
<protein>
    <submittedName>
        <fullName evidence="2">Riboflavin biosynthesis protein RibD C-terminal domain protein</fullName>
    </submittedName>
</protein>
<sequence length="314" mass="34814">MALPIVHFDTEEIRLSMLFDNTEKMGYTTDSLKCKKIEDVYGKLMFGDIPEDRPITYASYVMSIDGKIAFEDSFVGPLIAKTNHLDPGGAKADFWVLNMLRGVADGIIIGSGTLIKEPDYTGSVFDEDISNSRIEAGLPIAPWTVIVTASGTKIPFSNDVFVDGDVSILINTSPNGFKNLKKEITKPYFIIDYTDMTTIKKQIEDNISSIPIVITGEGSNTNAEMLLKVLKAMGMERVLIESPTYCHHLMETSLLDEMFLNTSCIFVGGHCASIGGYSEPFTSVNHPHTEIVSIHMHSPHFIYTRHKLIYGITK</sequence>
<dbReference type="OrthoDB" id="1886212at2"/>